<dbReference type="CDD" id="cd08423">
    <property type="entry name" value="PBP2_LTTR_like_6"/>
    <property type="match status" value="1"/>
</dbReference>
<comment type="similarity">
    <text evidence="1">Belongs to the LysR transcriptional regulatory family.</text>
</comment>
<evidence type="ECO:0000313" key="7">
    <source>
        <dbReference type="Proteomes" id="UP001379533"/>
    </source>
</evidence>
<accession>A0ABZ2K483</accession>
<organism evidence="6 7">
    <name type="scientific">Pendulispora brunnea</name>
    <dbReference type="NCBI Taxonomy" id="2905690"/>
    <lineage>
        <taxon>Bacteria</taxon>
        <taxon>Pseudomonadati</taxon>
        <taxon>Myxococcota</taxon>
        <taxon>Myxococcia</taxon>
        <taxon>Myxococcales</taxon>
        <taxon>Sorangiineae</taxon>
        <taxon>Pendulisporaceae</taxon>
        <taxon>Pendulispora</taxon>
    </lineage>
</organism>
<sequence>MIELGRLRALSAVATYGTVFAAADVLHCTPSAVSQHITKLEQETGTSLFEKDGRKLRLTDAGRLLAEHAGLVLAAVERAEAALAAHHATVSGRVTIASFPTGCRALLPQALKRLAKDHPQLEMQMLESNPHESLDLLTRGEVDLAVVDEWPEVPFPFPPGVAQAELGLDYADLVVPANHPLAQRKRPVKLAQVTEERWVASTPGTSCYDWLTRILPAVRPAFLVEEFETQLTLVATGLAIAAVPRLARISVPSGVAVLPIDPMPARRVSVVWRNASQERPAVLATVAALRKAWEKRVTAA</sequence>
<evidence type="ECO:0000313" key="6">
    <source>
        <dbReference type="EMBL" id="WXA93513.1"/>
    </source>
</evidence>
<dbReference type="Proteomes" id="UP001379533">
    <property type="component" value="Chromosome"/>
</dbReference>
<evidence type="ECO:0000259" key="5">
    <source>
        <dbReference type="PROSITE" id="PS50931"/>
    </source>
</evidence>
<dbReference type="PANTHER" id="PTHR30346:SF29">
    <property type="entry name" value="LYSR SUBSTRATE-BINDING"/>
    <property type="match status" value="1"/>
</dbReference>
<protein>
    <submittedName>
        <fullName evidence="6">LysR family transcriptional regulator</fullName>
    </submittedName>
</protein>
<dbReference type="InterPro" id="IPR036388">
    <property type="entry name" value="WH-like_DNA-bd_sf"/>
</dbReference>
<keyword evidence="2" id="KW-0805">Transcription regulation</keyword>
<keyword evidence="4" id="KW-0804">Transcription</keyword>
<reference evidence="6 7" key="1">
    <citation type="submission" date="2021-12" db="EMBL/GenBank/DDBJ databases">
        <title>Discovery of the Pendulisporaceae a myxobacterial family with distinct sporulation behavior and unique specialized metabolism.</title>
        <authorList>
            <person name="Garcia R."/>
            <person name="Popoff A."/>
            <person name="Bader C.D."/>
            <person name="Loehr J."/>
            <person name="Walesch S."/>
            <person name="Walt C."/>
            <person name="Boldt J."/>
            <person name="Bunk B."/>
            <person name="Haeckl F.J.F.P.J."/>
            <person name="Gunesch A.P."/>
            <person name="Birkelbach J."/>
            <person name="Nuebel U."/>
            <person name="Pietschmann T."/>
            <person name="Bach T."/>
            <person name="Mueller R."/>
        </authorList>
    </citation>
    <scope>NUCLEOTIDE SEQUENCE [LARGE SCALE GENOMIC DNA]</scope>
    <source>
        <strain evidence="6 7">MSr12523</strain>
    </source>
</reference>
<dbReference type="Gene3D" id="1.10.10.10">
    <property type="entry name" value="Winged helix-like DNA-binding domain superfamily/Winged helix DNA-binding domain"/>
    <property type="match status" value="1"/>
</dbReference>
<dbReference type="EMBL" id="CP089982">
    <property type="protein sequence ID" value="WXA93513.1"/>
    <property type="molecule type" value="Genomic_DNA"/>
</dbReference>
<dbReference type="Pfam" id="PF03466">
    <property type="entry name" value="LysR_substrate"/>
    <property type="match status" value="1"/>
</dbReference>
<dbReference type="Gene3D" id="3.40.190.10">
    <property type="entry name" value="Periplasmic binding protein-like II"/>
    <property type="match status" value="2"/>
</dbReference>
<feature type="domain" description="HTH lysR-type" evidence="5">
    <location>
        <begin position="2"/>
        <end position="59"/>
    </location>
</feature>
<dbReference type="InterPro" id="IPR000847">
    <property type="entry name" value="LysR_HTH_N"/>
</dbReference>
<name>A0ABZ2K483_9BACT</name>
<dbReference type="SUPFAM" id="SSF53850">
    <property type="entry name" value="Periplasmic binding protein-like II"/>
    <property type="match status" value="1"/>
</dbReference>
<dbReference type="InterPro" id="IPR036390">
    <property type="entry name" value="WH_DNA-bd_sf"/>
</dbReference>
<keyword evidence="7" id="KW-1185">Reference proteome</keyword>
<dbReference type="RefSeq" id="WP_394844114.1">
    <property type="nucleotide sequence ID" value="NZ_CP089982.1"/>
</dbReference>
<evidence type="ECO:0000256" key="2">
    <source>
        <dbReference type="ARBA" id="ARBA00023015"/>
    </source>
</evidence>
<dbReference type="PROSITE" id="PS50931">
    <property type="entry name" value="HTH_LYSR"/>
    <property type="match status" value="1"/>
</dbReference>
<evidence type="ECO:0000256" key="4">
    <source>
        <dbReference type="ARBA" id="ARBA00023163"/>
    </source>
</evidence>
<proteinExistence type="inferred from homology"/>
<dbReference type="Pfam" id="PF00126">
    <property type="entry name" value="HTH_1"/>
    <property type="match status" value="1"/>
</dbReference>
<gene>
    <name evidence="6" type="ORF">LZC95_44560</name>
</gene>
<dbReference type="SUPFAM" id="SSF46785">
    <property type="entry name" value="Winged helix' DNA-binding domain"/>
    <property type="match status" value="1"/>
</dbReference>
<dbReference type="PANTHER" id="PTHR30346">
    <property type="entry name" value="TRANSCRIPTIONAL DUAL REGULATOR HCAR-RELATED"/>
    <property type="match status" value="1"/>
</dbReference>
<keyword evidence="3" id="KW-0238">DNA-binding</keyword>
<evidence type="ECO:0000256" key="3">
    <source>
        <dbReference type="ARBA" id="ARBA00023125"/>
    </source>
</evidence>
<dbReference type="InterPro" id="IPR005119">
    <property type="entry name" value="LysR_subst-bd"/>
</dbReference>
<evidence type="ECO:0000256" key="1">
    <source>
        <dbReference type="ARBA" id="ARBA00009437"/>
    </source>
</evidence>